<keyword evidence="4" id="KW-0472">Membrane</keyword>
<dbReference type="InterPro" id="IPR050482">
    <property type="entry name" value="Sensor_HK_TwoCompSys"/>
</dbReference>
<keyword evidence="3" id="KW-0902">Two-component regulatory system</keyword>
<feature type="transmembrane region" description="Helical" evidence="4">
    <location>
        <begin position="47"/>
        <end position="70"/>
    </location>
</feature>
<evidence type="ECO:0000313" key="7">
    <source>
        <dbReference type="Proteomes" id="UP000278886"/>
    </source>
</evidence>
<evidence type="ECO:0000256" key="3">
    <source>
        <dbReference type="ARBA" id="ARBA00023012"/>
    </source>
</evidence>
<feature type="transmembrane region" description="Helical" evidence="4">
    <location>
        <begin position="12"/>
        <end position="35"/>
    </location>
</feature>
<dbReference type="GO" id="GO:0000160">
    <property type="term" value="P:phosphorelay signal transduction system"/>
    <property type="evidence" value="ECO:0007669"/>
    <property type="project" value="UniProtKB-KW"/>
</dbReference>
<feature type="transmembrane region" description="Helical" evidence="4">
    <location>
        <begin position="76"/>
        <end position="94"/>
    </location>
</feature>
<accession>A0A387B7Y0</accession>
<organism evidence="6 7">
    <name type="scientific">Protaetiibacter intestinalis</name>
    <dbReference type="NCBI Taxonomy" id="2419774"/>
    <lineage>
        <taxon>Bacteria</taxon>
        <taxon>Bacillati</taxon>
        <taxon>Actinomycetota</taxon>
        <taxon>Actinomycetes</taxon>
        <taxon>Micrococcales</taxon>
        <taxon>Microbacteriaceae</taxon>
        <taxon>Protaetiibacter</taxon>
    </lineage>
</organism>
<keyword evidence="2" id="KW-0418">Kinase</keyword>
<dbReference type="KEGG" id="lyd:D7I47_09425"/>
<dbReference type="GO" id="GO:0016301">
    <property type="term" value="F:kinase activity"/>
    <property type="evidence" value="ECO:0007669"/>
    <property type="project" value="UniProtKB-KW"/>
</dbReference>
<sequence>MRVTLLPREAAARVITGAVATLAWSAGATVILLSLPVLVDTLVRKELVSALPLPLVLLLVMLAGIGVALWRMTPPVVIAYLVVASLAAVGYEVALITADPGLLEHELFLVNRPTLALVTIGVAATSAIGGIVWCLFGFAAAGAVSIIVALITDTPVRPGWGPSMALLLAVVLYLTLFVIQARQRRRLPRFEELELATRRRAASADLARRTTAIVHDTVLNDLAVVMNAPDVLDERIRQRLRDDLATLEGGAWIRTTEKVPVPDEGQAQLRNDLSRLASDFRWRGLTVNVTGVTSGVYIFDPVAGEALVGALEATFENVLRHSGASTANVEIMYSDTEVTFMVSDEGVGFDPESVDASRLGIRGSIVGRMEAAGGRAQLWSSPGAGTTVLLSVPVAEVRERGTPSKHQEADYVD</sequence>
<dbReference type="PANTHER" id="PTHR24421:SF61">
    <property type="entry name" value="OXYGEN SENSOR HISTIDINE KINASE NREB"/>
    <property type="match status" value="1"/>
</dbReference>
<evidence type="ECO:0000256" key="2">
    <source>
        <dbReference type="ARBA" id="ARBA00022777"/>
    </source>
</evidence>
<protein>
    <recommendedName>
        <fullName evidence="5">Histidine kinase/HSP90-like ATPase domain-containing protein</fullName>
    </recommendedName>
</protein>
<feature type="transmembrane region" description="Helical" evidence="4">
    <location>
        <begin position="115"/>
        <end position="148"/>
    </location>
</feature>
<dbReference type="PANTHER" id="PTHR24421">
    <property type="entry name" value="NITRATE/NITRITE SENSOR PROTEIN NARX-RELATED"/>
    <property type="match status" value="1"/>
</dbReference>
<dbReference type="AlphaFoldDB" id="A0A387B7Y0"/>
<dbReference type="SUPFAM" id="SSF55874">
    <property type="entry name" value="ATPase domain of HSP90 chaperone/DNA topoisomerase II/histidine kinase"/>
    <property type="match status" value="1"/>
</dbReference>
<dbReference type="OrthoDB" id="3534856at2"/>
<reference evidence="7" key="1">
    <citation type="submission" date="2018-09" db="EMBL/GenBank/DDBJ databases">
        <title>Genome sequencing of strain 2DFWR-13.</title>
        <authorList>
            <person name="Heo J."/>
            <person name="Kim S.-J."/>
            <person name="Kwon S.-W."/>
        </authorList>
    </citation>
    <scope>NUCLEOTIDE SEQUENCE [LARGE SCALE GENOMIC DNA]</scope>
    <source>
        <strain evidence="7">2DFWR-13</strain>
    </source>
</reference>
<dbReference type="RefSeq" id="WP_120762800.1">
    <property type="nucleotide sequence ID" value="NZ_CP032630.1"/>
</dbReference>
<feature type="domain" description="Histidine kinase/HSP90-like ATPase" evidence="5">
    <location>
        <begin position="311"/>
        <end position="395"/>
    </location>
</feature>
<dbReference type="InterPro" id="IPR036890">
    <property type="entry name" value="HATPase_C_sf"/>
</dbReference>
<keyword evidence="7" id="KW-1185">Reference proteome</keyword>
<dbReference type="CDD" id="cd16917">
    <property type="entry name" value="HATPase_UhpB-NarQ-NarX-like"/>
    <property type="match status" value="1"/>
</dbReference>
<evidence type="ECO:0000259" key="5">
    <source>
        <dbReference type="Pfam" id="PF02518"/>
    </source>
</evidence>
<dbReference type="Proteomes" id="UP000278886">
    <property type="component" value="Chromosome"/>
</dbReference>
<keyword evidence="1" id="KW-0808">Transferase</keyword>
<name>A0A387B7Y0_9MICO</name>
<dbReference type="InterPro" id="IPR003594">
    <property type="entry name" value="HATPase_dom"/>
</dbReference>
<gene>
    <name evidence="6" type="ORF">D7I47_09425</name>
</gene>
<keyword evidence="4" id="KW-0812">Transmembrane</keyword>
<evidence type="ECO:0000256" key="4">
    <source>
        <dbReference type="SAM" id="Phobius"/>
    </source>
</evidence>
<evidence type="ECO:0000313" key="6">
    <source>
        <dbReference type="EMBL" id="AYF98453.1"/>
    </source>
</evidence>
<dbReference type="Pfam" id="PF02518">
    <property type="entry name" value="HATPase_c"/>
    <property type="match status" value="1"/>
</dbReference>
<proteinExistence type="predicted"/>
<dbReference type="Gene3D" id="3.30.565.10">
    <property type="entry name" value="Histidine kinase-like ATPase, C-terminal domain"/>
    <property type="match status" value="1"/>
</dbReference>
<keyword evidence="4" id="KW-1133">Transmembrane helix</keyword>
<feature type="transmembrane region" description="Helical" evidence="4">
    <location>
        <begin position="160"/>
        <end position="179"/>
    </location>
</feature>
<dbReference type="EMBL" id="CP032630">
    <property type="protein sequence ID" value="AYF98453.1"/>
    <property type="molecule type" value="Genomic_DNA"/>
</dbReference>
<evidence type="ECO:0000256" key="1">
    <source>
        <dbReference type="ARBA" id="ARBA00022679"/>
    </source>
</evidence>